<dbReference type="InterPro" id="IPR036527">
    <property type="entry name" value="SCP2_sterol-bd_dom_sf"/>
</dbReference>
<evidence type="ECO:0000259" key="1">
    <source>
        <dbReference type="Pfam" id="PF02036"/>
    </source>
</evidence>
<reference evidence="3" key="2">
    <citation type="submission" date="2020-08" db="EMBL/GenBank/DDBJ databases">
        <title>The Agave Microbiome: Exploring the role of microbial communities in plant adaptations to desert environments.</title>
        <authorList>
            <person name="Partida-Martinez L.P."/>
        </authorList>
    </citation>
    <scope>NUCLEOTIDE SEQUENCE [LARGE SCALE GENOMIC DNA]</scope>
    <source>
        <strain evidence="3">AT2.8</strain>
    </source>
</reference>
<proteinExistence type="predicted"/>
<gene>
    <name evidence="2" type="ORF">F4694_005501</name>
</gene>
<accession>A0A852TIQ8</accession>
<dbReference type="EMBL" id="JACCBX010000015">
    <property type="protein sequence ID" value="NYE08652.1"/>
    <property type="molecule type" value="Genomic_DNA"/>
</dbReference>
<dbReference type="Gene3D" id="3.30.1050.10">
    <property type="entry name" value="SCP2 sterol-binding domain"/>
    <property type="match status" value="1"/>
</dbReference>
<evidence type="ECO:0000313" key="3">
    <source>
        <dbReference type="Proteomes" id="UP000548423"/>
    </source>
</evidence>
<dbReference type="SUPFAM" id="SSF55718">
    <property type="entry name" value="SCP-like"/>
    <property type="match status" value="1"/>
</dbReference>
<dbReference type="InterPro" id="IPR003033">
    <property type="entry name" value="SCP2_sterol-bd_dom"/>
</dbReference>
<reference evidence="3" key="1">
    <citation type="submission" date="2020-07" db="EMBL/GenBank/DDBJ databases">
        <authorList>
            <person name="Partida-Martinez L."/>
            <person name="Huntemann M."/>
            <person name="Clum A."/>
            <person name="Wang J."/>
            <person name="Palaniappan K."/>
            <person name="Ritter S."/>
            <person name="Chen I.-M."/>
            <person name="Stamatis D."/>
            <person name="Reddy T."/>
            <person name="O'Malley R."/>
            <person name="Daum C."/>
            <person name="Shapiro N."/>
            <person name="Ivanova N."/>
            <person name="Kyrpides N."/>
            <person name="Woyke T."/>
        </authorList>
    </citation>
    <scope>NUCLEOTIDE SEQUENCE [LARGE SCALE GENOMIC DNA]</scope>
    <source>
        <strain evidence="3">AT2.8</strain>
    </source>
</reference>
<comment type="caution">
    <text evidence="2">The sequence shown here is derived from an EMBL/GenBank/DDBJ whole genome shotgun (WGS) entry which is preliminary data.</text>
</comment>
<name>A0A852TIQ8_9BACI</name>
<feature type="domain" description="SCP2" evidence="1">
    <location>
        <begin position="10"/>
        <end position="99"/>
    </location>
</feature>
<dbReference type="Proteomes" id="UP000548423">
    <property type="component" value="Unassembled WGS sequence"/>
</dbReference>
<protein>
    <submittedName>
        <fullName evidence="2">Sterol carrier protein</fullName>
    </submittedName>
</protein>
<evidence type="ECO:0000313" key="2">
    <source>
        <dbReference type="EMBL" id="NYE08652.1"/>
    </source>
</evidence>
<organism evidence="2 3">
    <name type="scientific">Neobacillus niacini</name>
    <dbReference type="NCBI Taxonomy" id="86668"/>
    <lineage>
        <taxon>Bacteria</taxon>
        <taxon>Bacillati</taxon>
        <taxon>Bacillota</taxon>
        <taxon>Bacilli</taxon>
        <taxon>Bacillales</taxon>
        <taxon>Bacillaceae</taxon>
        <taxon>Neobacillus</taxon>
    </lineage>
</organism>
<dbReference type="AlphaFoldDB" id="A0A852TIQ8"/>
<dbReference type="Pfam" id="PF02036">
    <property type="entry name" value="SCP2"/>
    <property type="match status" value="1"/>
</dbReference>
<sequence length="108" mass="12290">MERIEEIFNQNPGPIKGFDAVLQYDVLGEETGTYPHYFKDGKLTIKKGIETAPTCTMQLSYDNFNKFLLGKQSGTVALLTGRVRVLGNLSTAMRIETILRRYNIREPF</sequence>